<gene>
    <name evidence="1" type="ORF">HINF_LOCUS10420</name>
    <name evidence="2" type="ORF">HINF_LOCUS58551</name>
</gene>
<name>A0AA86NMN5_9EUKA</name>
<dbReference type="EMBL" id="CAXDID020000330">
    <property type="protein sequence ID" value="CAL6077707.1"/>
    <property type="molecule type" value="Genomic_DNA"/>
</dbReference>
<dbReference type="EMBL" id="CATOUU010000263">
    <property type="protein sequence ID" value="CAI9922775.1"/>
    <property type="molecule type" value="Genomic_DNA"/>
</dbReference>
<evidence type="ECO:0000313" key="2">
    <source>
        <dbReference type="EMBL" id="CAL6077707.1"/>
    </source>
</evidence>
<reference evidence="1" key="1">
    <citation type="submission" date="2023-06" db="EMBL/GenBank/DDBJ databases">
        <authorList>
            <person name="Kurt Z."/>
        </authorList>
    </citation>
    <scope>NUCLEOTIDE SEQUENCE</scope>
</reference>
<evidence type="ECO:0000313" key="1">
    <source>
        <dbReference type="EMBL" id="CAI9922775.1"/>
    </source>
</evidence>
<dbReference type="Proteomes" id="UP001642409">
    <property type="component" value="Unassembled WGS sequence"/>
</dbReference>
<protein>
    <submittedName>
        <fullName evidence="1">Uncharacterized protein</fullName>
    </submittedName>
</protein>
<reference evidence="2 3" key="2">
    <citation type="submission" date="2024-07" db="EMBL/GenBank/DDBJ databases">
        <authorList>
            <person name="Akdeniz Z."/>
        </authorList>
    </citation>
    <scope>NUCLEOTIDE SEQUENCE [LARGE SCALE GENOMIC DNA]</scope>
</reference>
<proteinExistence type="predicted"/>
<accession>A0AA86NMN5</accession>
<comment type="caution">
    <text evidence="1">The sequence shown here is derived from an EMBL/GenBank/DDBJ whole genome shotgun (WGS) entry which is preliminary data.</text>
</comment>
<dbReference type="AlphaFoldDB" id="A0AA86NMN5"/>
<sequence>MLTRLQIDSFELALLELIQLITGSKIASKLQLFQQILQLEHSERKGLWKTMAEKIRATQLEAHDYFFNTWQLQFYEDVNLYKEGLKRVFEKAAAQTESQKAQIQATIAGFQKLYPHNRCNERKLYQTVYQYAKFQAKNASSDSFKKSESQEPKAAHVEQLSIFDNYAFQRATQLYRTD</sequence>
<organism evidence="1">
    <name type="scientific">Hexamita inflata</name>
    <dbReference type="NCBI Taxonomy" id="28002"/>
    <lineage>
        <taxon>Eukaryota</taxon>
        <taxon>Metamonada</taxon>
        <taxon>Diplomonadida</taxon>
        <taxon>Hexamitidae</taxon>
        <taxon>Hexamitinae</taxon>
        <taxon>Hexamita</taxon>
    </lineage>
</organism>
<keyword evidence="3" id="KW-1185">Reference proteome</keyword>
<evidence type="ECO:0000313" key="3">
    <source>
        <dbReference type="Proteomes" id="UP001642409"/>
    </source>
</evidence>